<dbReference type="AlphaFoldDB" id="A0AAV1YT16"/>
<dbReference type="EMBL" id="CAXIEN010000004">
    <property type="protein sequence ID" value="CAL1262111.1"/>
    <property type="molecule type" value="Genomic_DNA"/>
</dbReference>
<comment type="caution">
    <text evidence="1">The sequence shown here is derived from an EMBL/GenBank/DDBJ whole genome shotgun (WGS) entry which is preliminary data.</text>
</comment>
<evidence type="ECO:0000313" key="1">
    <source>
        <dbReference type="EMBL" id="CAL1262111.1"/>
    </source>
</evidence>
<evidence type="ECO:0008006" key="3">
    <source>
        <dbReference type="Google" id="ProtNLM"/>
    </source>
</evidence>
<protein>
    <recommendedName>
        <fullName evidence="3">Ribosomal protein L16</fullName>
    </recommendedName>
</protein>
<evidence type="ECO:0000313" key="2">
    <source>
        <dbReference type="Proteomes" id="UP001497382"/>
    </source>
</evidence>
<keyword evidence="2" id="KW-1185">Reference proteome</keyword>
<dbReference type="Proteomes" id="UP001497382">
    <property type="component" value="Unassembled WGS sequence"/>
</dbReference>
<sequence length="82" mass="9282">MRGGFGFYTPREQKKFEIFITSLRLNRGLGSPSKRRKDFSRTKGRTFGIRLGRMVGEAATIMSPSSSNPWCRVKPNGILNDD</sequence>
<reference evidence="1 2" key="1">
    <citation type="submission" date="2024-04" db="EMBL/GenBank/DDBJ databases">
        <authorList>
            <person name="Rising A."/>
            <person name="Reimegard J."/>
            <person name="Sonavane S."/>
            <person name="Akerstrom W."/>
            <person name="Nylinder S."/>
            <person name="Hedman E."/>
            <person name="Kallberg Y."/>
        </authorList>
    </citation>
    <scope>NUCLEOTIDE SEQUENCE [LARGE SCALE GENOMIC DNA]</scope>
</reference>
<gene>
    <name evidence="1" type="ORF">LARSCL_LOCUS795</name>
</gene>
<name>A0AAV1YT16_9ARAC</name>
<proteinExistence type="predicted"/>
<organism evidence="1 2">
    <name type="scientific">Larinioides sclopetarius</name>
    <dbReference type="NCBI Taxonomy" id="280406"/>
    <lineage>
        <taxon>Eukaryota</taxon>
        <taxon>Metazoa</taxon>
        <taxon>Ecdysozoa</taxon>
        <taxon>Arthropoda</taxon>
        <taxon>Chelicerata</taxon>
        <taxon>Arachnida</taxon>
        <taxon>Araneae</taxon>
        <taxon>Araneomorphae</taxon>
        <taxon>Entelegynae</taxon>
        <taxon>Araneoidea</taxon>
        <taxon>Araneidae</taxon>
        <taxon>Larinioides</taxon>
    </lineage>
</organism>
<accession>A0AAV1YT16</accession>